<evidence type="ECO:0000313" key="5">
    <source>
        <dbReference type="Proteomes" id="UP000280008"/>
    </source>
</evidence>
<dbReference type="Proteomes" id="UP000280008">
    <property type="component" value="Unassembled WGS sequence"/>
</dbReference>
<dbReference type="CDD" id="cd04690">
    <property type="entry name" value="NUDIX_Hydrolase"/>
    <property type="match status" value="1"/>
</dbReference>
<protein>
    <submittedName>
        <fullName evidence="4">ADP-ribose pyrophosphatase YjhB (NUDIX family)</fullName>
    </submittedName>
</protein>
<evidence type="ECO:0000313" key="4">
    <source>
        <dbReference type="EMBL" id="RKR75945.1"/>
    </source>
</evidence>
<name>A0A495ILD6_9MICO</name>
<comment type="caution">
    <text evidence="4">The sequence shown here is derived from an EMBL/GenBank/DDBJ whole genome shotgun (WGS) entry which is preliminary data.</text>
</comment>
<dbReference type="OrthoDB" id="9801098at2"/>
<evidence type="ECO:0000259" key="3">
    <source>
        <dbReference type="PROSITE" id="PS51462"/>
    </source>
</evidence>
<dbReference type="Gene3D" id="3.90.79.10">
    <property type="entry name" value="Nucleoside Triphosphate Pyrophosphohydrolase"/>
    <property type="match status" value="1"/>
</dbReference>
<reference evidence="4 5" key="1">
    <citation type="submission" date="2018-10" db="EMBL/GenBank/DDBJ databases">
        <title>Sequencing the genomes of 1000 actinobacteria strains.</title>
        <authorList>
            <person name="Klenk H.-P."/>
        </authorList>
    </citation>
    <scope>NUCLEOTIDE SEQUENCE [LARGE SCALE GENOMIC DNA]</scope>
    <source>
        <strain evidence="4 5">DSM 17894</strain>
    </source>
</reference>
<dbReference type="InterPro" id="IPR015797">
    <property type="entry name" value="NUDIX_hydrolase-like_dom_sf"/>
</dbReference>
<evidence type="ECO:0000256" key="2">
    <source>
        <dbReference type="ARBA" id="ARBA00022801"/>
    </source>
</evidence>
<dbReference type="RefSeq" id="WP_121370792.1">
    <property type="nucleotide sequence ID" value="NZ_RBKS01000001.1"/>
</dbReference>
<organism evidence="4 5">
    <name type="scientific">Frondihabitans australicus</name>
    <dbReference type="NCBI Taxonomy" id="386892"/>
    <lineage>
        <taxon>Bacteria</taxon>
        <taxon>Bacillati</taxon>
        <taxon>Actinomycetota</taxon>
        <taxon>Actinomycetes</taxon>
        <taxon>Micrococcales</taxon>
        <taxon>Microbacteriaceae</taxon>
        <taxon>Frondihabitans</taxon>
    </lineage>
</organism>
<accession>A0A495ILD6</accession>
<dbReference type="PROSITE" id="PS51462">
    <property type="entry name" value="NUDIX"/>
    <property type="match status" value="1"/>
</dbReference>
<feature type="domain" description="Nudix hydrolase" evidence="3">
    <location>
        <begin position="5"/>
        <end position="129"/>
    </location>
</feature>
<dbReference type="AlphaFoldDB" id="A0A495ILD6"/>
<dbReference type="InterPro" id="IPR000086">
    <property type="entry name" value="NUDIX_hydrolase_dom"/>
</dbReference>
<dbReference type="EMBL" id="RBKS01000001">
    <property type="protein sequence ID" value="RKR75945.1"/>
    <property type="molecule type" value="Genomic_DNA"/>
</dbReference>
<dbReference type="Pfam" id="PF00293">
    <property type="entry name" value="NUDIX"/>
    <property type="match status" value="1"/>
</dbReference>
<evidence type="ECO:0000256" key="1">
    <source>
        <dbReference type="ARBA" id="ARBA00001946"/>
    </source>
</evidence>
<comment type="cofactor">
    <cofactor evidence="1">
        <name>Mg(2+)</name>
        <dbReference type="ChEBI" id="CHEBI:18420"/>
    </cofactor>
</comment>
<keyword evidence="5" id="KW-1185">Reference proteome</keyword>
<dbReference type="GO" id="GO:0016787">
    <property type="term" value="F:hydrolase activity"/>
    <property type="evidence" value="ECO:0007669"/>
    <property type="project" value="UniProtKB-KW"/>
</dbReference>
<proteinExistence type="predicted"/>
<gene>
    <name evidence="4" type="ORF">C8E83_3109</name>
</gene>
<keyword evidence="2" id="KW-0378">Hydrolase</keyword>
<sequence>MSDVVGPDKVGWVLIRDRRLLVGRNEGRSAFYLPGGGRDEGETDVETLVREIDEELSVAIDPTTARHVATVIARRDESEHDIVYIAYTAEHEGEPVPSAEVEELAWVSTADGAAVTDAERRLMAILRDRDLID</sequence>
<dbReference type="PANTHER" id="PTHR43046">
    <property type="entry name" value="GDP-MANNOSE MANNOSYL HYDROLASE"/>
    <property type="match status" value="1"/>
</dbReference>
<dbReference type="SUPFAM" id="SSF55811">
    <property type="entry name" value="Nudix"/>
    <property type="match status" value="1"/>
</dbReference>
<dbReference type="PANTHER" id="PTHR43046:SF14">
    <property type="entry name" value="MUTT_NUDIX FAMILY PROTEIN"/>
    <property type="match status" value="1"/>
</dbReference>